<dbReference type="EMBL" id="CM035420">
    <property type="protein sequence ID" value="KAH7404800.1"/>
    <property type="molecule type" value="Genomic_DNA"/>
</dbReference>
<keyword evidence="5" id="KW-0539">Nucleus</keyword>
<evidence type="ECO:0000256" key="4">
    <source>
        <dbReference type="ARBA" id="ARBA00023163"/>
    </source>
</evidence>
<comment type="subcellular location">
    <subcellularLocation>
        <location evidence="1">Nucleus</location>
    </subcellularLocation>
</comment>
<keyword evidence="3" id="KW-0238">DNA-binding</keyword>
<evidence type="ECO:0000256" key="3">
    <source>
        <dbReference type="ARBA" id="ARBA00023125"/>
    </source>
</evidence>
<reference evidence="7" key="1">
    <citation type="submission" date="2021-08" db="EMBL/GenBank/DDBJ databases">
        <title>WGS assembly of Ceratopteris richardii.</title>
        <authorList>
            <person name="Marchant D.B."/>
            <person name="Chen G."/>
            <person name="Jenkins J."/>
            <person name="Shu S."/>
            <person name="Leebens-Mack J."/>
            <person name="Grimwood J."/>
            <person name="Schmutz J."/>
            <person name="Soltis P."/>
            <person name="Soltis D."/>
            <person name="Chen Z.-H."/>
        </authorList>
    </citation>
    <scope>NUCLEOTIDE SEQUENCE</scope>
    <source>
        <strain evidence="7">Whitten #5841</strain>
        <tissue evidence="7">Leaf</tissue>
    </source>
</reference>
<accession>A0A8T2T6J6</accession>
<evidence type="ECO:0000313" key="7">
    <source>
        <dbReference type="EMBL" id="KAH7404800.1"/>
    </source>
</evidence>
<dbReference type="SUPFAM" id="SSF54171">
    <property type="entry name" value="DNA-binding domain"/>
    <property type="match status" value="1"/>
</dbReference>
<evidence type="ECO:0000259" key="6">
    <source>
        <dbReference type="PROSITE" id="PS51032"/>
    </source>
</evidence>
<proteinExistence type="predicted"/>
<dbReference type="CDD" id="cd00018">
    <property type="entry name" value="AP2"/>
    <property type="match status" value="1"/>
</dbReference>
<dbReference type="PROSITE" id="PS51032">
    <property type="entry name" value="AP2_ERF"/>
    <property type="match status" value="1"/>
</dbReference>
<dbReference type="PANTHER" id="PTHR31190">
    <property type="entry name" value="DNA-BINDING DOMAIN"/>
    <property type="match status" value="1"/>
</dbReference>
<dbReference type="Proteomes" id="UP000825935">
    <property type="component" value="Chromosome 15"/>
</dbReference>
<organism evidence="7 8">
    <name type="scientific">Ceratopteris richardii</name>
    <name type="common">Triangle waterfern</name>
    <dbReference type="NCBI Taxonomy" id="49495"/>
    <lineage>
        <taxon>Eukaryota</taxon>
        <taxon>Viridiplantae</taxon>
        <taxon>Streptophyta</taxon>
        <taxon>Embryophyta</taxon>
        <taxon>Tracheophyta</taxon>
        <taxon>Polypodiopsida</taxon>
        <taxon>Polypodiidae</taxon>
        <taxon>Polypodiales</taxon>
        <taxon>Pteridineae</taxon>
        <taxon>Pteridaceae</taxon>
        <taxon>Parkerioideae</taxon>
        <taxon>Ceratopteris</taxon>
    </lineage>
</organism>
<dbReference type="GO" id="GO:0003700">
    <property type="term" value="F:DNA-binding transcription factor activity"/>
    <property type="evidence" value="ECO:0007669"/>
    <property type="project" value="InterPro"/>
</dbReference>
<dbReference type="GO" id="GO:0005634">
    <property type="term" value="C:nucleus"/>
    <property type="evidence" value="ECO:0007669"/>
    <property type="project" value="UniProtKB-SubCell"/>
</dbReference>
<dbReference type="FunFam" id="3.30.730.10:FF:000001">
    <property type="entry name" value="Ethylene-responsive transcription factor 2"/>
    <property type="match status" value="1"/>
</dbReference>
<dbReference type="AlphaFoldDB" id="A0A8T2T6J6"/>
<feature type="domain" description="AP2/ERF" evidence="6">
    <location>
        <begin position="125"/>
        <end position="182"/>
    </location>
</feature>
<evidence type="ECO:0000256" key="5">
    <source>
        <dbReference type="ARBA" id="ARBA00023242"/>
    </source>
</evidence>
<dbReference type="Gene3D" id="3.30.730.10">
    <property type="entry name" value="AP2/ERF domain"/>
    <property type="match status" value="1"/>
</dbReference>
<dbReference type="SMART" id="SM00380">
    <property type="entry name" value="AP2"/>
    <property type="match status" value="1"/>
</dbReference>
<keyword evidence="8" id="KW-1185">Reference proteome</keyword>
<dbReference type="PANTHER" id="PTHR31190:SF494">
    <property type="entry name" value="OS09G0434500 PROTEIN"/>
    <property type="match status" value="1"/>
</dbReference>
<dbReference type="GO" id="GO:0003677">
    <property type="term" value="F:DNA binding"/>
    <property type="evidence" value="ECO:0007669"/>
    <property type="project" value="UniProtKB-KW"/>
</dbReference>
<protein>
    <recommendedName>
        <fullName evidence="6">AP2/ERF domain-containing protein</fullName>
    </recommendedName>
</protein>
<evidence type="ECO:0000256" key="1">
    <source>
        <dbReference type="ARBA" id="ARBA00004123"/>
    </source>
</evidence>
<dbReference type="InterPro" id="IPR044808">
    <property type="entry name" value="ERF_plant"/>
</dbReference>
<dbReference type="InterPro" id="IPR001471">
    <property type="entry name" value="AP2/ERF_dom"/>
</dbReference>
<keyword evidence="2" id="KW-0805">Transcription regulation</keyword>
<gene>
    <name evidence="7" type="ORF">KP509_15G043600</name>
</gene>
<sequence>MCHGSLFQIAAAKFEPVCSVKVELDWPDLVDIRQLPHSFSPSDTDSWDAPFCCESKGRGLICFSALEEPCSKRALQTPAAAHSKKHKPPKDTPEQRLCVNAVNGFSPTSSPEFRECREARKRKHAYRGIRRRPWGKYAAEIRDPGKGMRVWLGTFDTAEEAAHAYDRAAMKIRGKKAKLNFPSNMQRLEEYQKAEKEEGKDMIEGRNAVMPSVKGTIEDCRLPKSSSIKLAPEVLYSELHPAVPPKNGTRKGLRFLEDIKQEQYHPVIEQYDNLRLFPLDGNPIDAGEELSYALQTSNIEYLENALQRAIENSQQSSIFIENSASPDVAFYFPGEFDTPSPVDWCKDVYECQQQQVSQSTPADDTLVGKVRKAETWYDDLFTVDDLLDEAFCDAEATILEWIYIDEPLIHTLSEEDFVSFVQCFRDICACIQKLSFAGEIPARCGAEAERIQEITMMFCSRRPSFYSSINSVHWIV</sequence>
<dbReference type="Pfam" id="PF00847">
    <property type="entry name" value="AP2"/>
    <property type="match status" value="1"/>
</dbReference>
<dbReference type="InterPro" id="IPR016177">
    <property type="entry name" value="DNA-bd_dom_sf"/>
</dbReference>
<evidence type="ECO:0000256" key="2">
    <source>
        <dbReference type="ARBA" id="ARBA00023015"/>
    </source>
</evidence>
<evidence type="ECO:0000313" key="8">
    <source>
        <dbReference type="Proteomes" id="UP000825935"/>
    </source>
</evidence>
<dbReference type="GO" id="GO:0009873">
    <property type="term" value="P:ethylene-activated signaling pathway"/>
    <property type="evidence" value="ECO:0007669"/>
    <property type="project" value="InterPro"/>
</dbReference>
<keyword evidence="4" id="KW-0804">Transcription</keyword>
<dbReference type="PRINTS" id="PR00367">
    <property type="entry name" value="ETHRSPELEMNT"/>
</dbReference>
<comment type="caution">
    <text evidence="7">The sequence shown here is derived from an EMBL/GenBank/DDBJ whole genome shotgun (WGS) entry which is preliminary data.</text>
</comment>
<name>A0A8T2T6J6_CERRI</name>
<dbReference type="InterPro" id="IPR036955">
    <property type="entry name" value="AP2/ERF_dom_sf"/>
</dbReference>